<accession>A0A1U7NQK0</accession>
<evidence type="ECO:0000256" key="5">
    <source>
        <dbReference type="ARBA" id="ARBA00023163"/>
    </source>
</evidence>
<name>A0A1U7NQK0_9FIRM</name>
<evidence type="ECO:0000256" key="6">
    <source>
        <dbReference type="ARBA" id="ARBA00024937"/>
    </source>
</evidence>
<dbReference type="OrthoDB" id="9797223at2"/>
<feature type="domain" description="HTH deoR-type" evidence="7">
    <location>
        <begin position="3"/>
        <end position="58"/>
    </location>
</feature>
<reference evidence="8 9" key="1">
    <citation type="submission" date="2016-11" db="EMBL/GenBank/DDBJ databases">
        <title>Description of two novel members of the family Erysipelotrichaceae: Ileibacterium lipovorans gen. nov., sp. nov. and Dubosiella newyorkensis, gen. nov., sp. nov.</title>
        <authorList>
            <person name="Cox L.M."/>
            <person name="Sohn J."/>
            <person name="Tyrrell K.L."/>
            <person name="Citron D.M."/>
            <person name="Lawson P.A."/>
            <person name="Patel N.B."/>
            <person name="Iizumi T."/>
            <person name="Perez-Perez G.I."/>
            <person name="Goldstein E.J."/>
            <person name="Blaser M.J."/>
        </authorList>
    </citation>
    <scope>NUCLEOTIDE SEQUENCE [LARGE SCALE GENOMIC DNA]</scope>
    <source>
        <strain evidence="8 9">NYU-BL-A4</strain>
    </source>
</reference>
<protein>
    <recommendedName>
        <fullName evidence="1">Lactose phosphotransferase system repressor</fullName>
    </recommendedName>
</protein>
<evidence type="ECO:0000256" key="3">
    <source>
        <dbReference type="ARBA" id="ARBA00023015"/>
    </source>
</evidence>
<comment type="caution">
    <text evidence="8">The sequence shown here is derived from an EMBL/GenBank/DDBJ whole genome shotgun (WGS) entry which is preliminary data.</text>
</comment>
<dbReference type="InterPro" id="IPR036390">
    <property type="entry name" value="WH_DNA-bd_sf"/>
</dbReference>
<dbReference type="SMART" id="SM00420">
    <property type="entry name" value="HTH_DEOR"/>
    <property type="match status" value="1"/>
</dbReference>
<proteinExistence type="predicted"/>
<keyword evidence="9" id="KW-1185">Reference proteome</keyword>
<dbReference type="PROSITE" id="PS00894">
    <property type="entry name" value="HTH_DEOR_1"/>
    <property type="match status" value="1"/>
</dbReference>
<evidence type="ECO:0000256" key="1">
    <source>
        <dbReference type="ARBA" id="ARBA00021390"/>
    </source>
</evidence>
<dbReference type="Pfam" id="PF00455">
    <property type="entry name" value="DeoRC"/>
    <property type="match status" value="1"/>
</dbReference>
<dbReference type="InterPro" id="IPR036388">
    <property type="entry name" value="WH-like_DNA-bd_sf"/>
</dbReference>
<dbReference type="GO" id="GO:0003677">
    <property type="term" value="F:DNA binding"/>
    <property type="evidence" value="ECO:0007669"/>
    <property type="project" value="UniProtKB-KW"/>
</dbReference>
<evidence type="ECO:0000313" key="9">
    <source>
        <dbReference type="Proteomes" id="UP000186705"/>
    </source>
</evidence>
<dbReference type="PANTHER" id="PTHR30363">
    <property type="entry name" value="HTH-TYPE TRANSCRIPTIONAL REGULATOR SRLR-RELATED"/>
    <property type="match status" value="1"/>
</dbReference>
<dbReference type="Proteomes" id="UP000186705">
    <property type="component" value="Unassembled WGS sequence"/>
</dbReference>
<dbReference type="PRINTS" id="PR00037">
    <property type="entry name" value="HTHLACR"/>
</dbReference>
<dbReference type="InterPro" id="IPR050313">
    <property type="entry name" value="Carb_Metab_HTH_regulators"/>
</dbReference>
<dbReference type="SMART" id="SM01134">
    <property type="entry name" value="DeoRC"/>
    <property type="match status" value="1"/>
</dbReference>
<comment type="function">
    <text evidence="6">Repressor of the lactose catabolism operon. Galactose-6-phosphate is the inducer.</text>
</comment>
<dbReference type="Gene3D" id="3.40.50.1360">
    <property type="match status" value="1"/>
</dbReference>
<keyword evidence="4" id="KW-0238">DNA-binding</keyword>
<evidence type="ECO:0000256" key="4">
    <source>
        <dbReference type="ARBA" id="ARBA00023125"/>
    </source>
</evidence>
<evidence type="ECO:0000256" key="2">
    <source>
        <dbReference type="ARBA" id="ARBA00022491"/>
    </source>
</evidence>
<sequence>MQTKERIIYLLDTINENKILQVKAIAEELGVSESTIRRDLKELELQGKLKRIHGGAVKNTGQNVLNGHKETDMYQRMDINYPEKVKICKLAAKKVKDGDCIFLDGGTTLVPLMGMLQYRPVTIVTHNYLAVAQLNRPKAQIIVIGGDYSSKYAMGMGSMAQNEIAQFQFDVAFIGCAGIDQKTGMAYTAEMSSREIKKIALQNATRTYLLVDQSKMNVLGFCKFEALSTFDTIISEEGESSMEIDEEFMLVEH</sequence>
<dbReference type="InterPro" id="IPR018356">
    <property type="entry name" value="Tscrpt_reg_HTH_DeoR_CS"/>
</dbReference>
<dbReference type="SUPFAM" id="SSF100950">
    <property type="entry name" value="NagB/RpiA/CoA transferase-like"/>
    <property type="match status" value="1"/>
</dbReference>
<dbReference type="Gene3D" id="1.10.10.10">
    <property type="entry name" value="Winged helix-like DNA-binding domain superfamily/Winged helix DNA-binding domain"/>
    <property type="match status" value="1"/>
</dbReference>
<organism evidence="8 9">
    <name type="scientific">Dubosiella newyorkensis</name>
    <dbReference type="NCBI Taxonomy" id="1862672"/>
    <lineage>
        <taxon>Bacteria</taxon>
        <taxon>Bacillati</taxon>
        <taxon>Bacillota</taxon>
        <taxon>Erysipelotrichia</taxon>
        <taxon>Erysipelotrichales</taxon>
        <taxon>Erysipelotrichaceae</taxon>
        <taxon>Dubosiella</taxon>
    </lineage>
</organism>
<dbReference type="PANTHER" id="PTHR30363:SF4">
    <property type="entry name" value="GLYCEROL-3-PHOSPHATE REGULON REPRESSOR"/>
    <property type="match status" value="1"/>
</dbReference>
<dbReference type="GeneID" id="78274496"/>
<keyword evidence="3" id="KW-0805">Transcription regulation</keyword>
<dbReference type="RefSeq" id="WP_076340405.1">
    <property type="nucleotide sequence ID" value="NZ_CAJTMI010000050.1"/>
</dbReference>
<dbReference type="InterPro" id="IPR001034">
    <property type="entry name" value="DeoR_HTH"/>
</dbReference>
<dbReference type="AlphaFoldDB" id="A0A1U7NQK0"/>
<keyword evidence="2" id="KW-0678">Repressor</keyword>
<dbReference type="InterPro" id="IPR037171">
    <property type="entry name" value="NagB/RpiA_transferase-like"/>
</dbReference>
<dbReference type="STRING" id="1862672.BO225_00815"/>
<dbReference type="SUPFAM" id="SSF46785">
    <property type="entry name" value="Winged helix' DNA-binding domain"/>
    <property type="match status" value="1"/>
</dbReference>
<dbReference type="Pfam" id="PF08220">
    <property type="entry name" value="HTH_DeoR"/>
    <property type="match status" value="1"/>
</dbReference>
<dbReference type="InterPro" id="IPR014036">
    <property type="entry name" value="DeoR-like_C"/>
</dbReference>
<keyword evidence="5" id="KW-0804">Transcription</keyword>
<dbReference type="PROSITE" id="PS51000">
    <property type="entry name" value="HTH_DEOR_2"/>
    <property type="match status" value="1"/>
</dbReference>
<evidence type="ECO:0000259" key="7">
    <source>
        <dbReference type="PROSITE" id="PS51000"/>
    </source>
</evidence>
<dbReference type="EMBL" id="MPKA01000022">
    <property type="protein sequence ID" value="OLU47908.1"/>
    <property type="molecule type" value="Genomic_DNA"/>
</dbReference>
<evidence type="ECO:0000313" key="8">
    <source>
        <dbReference type="EMBL" id="OLU47908.1"/>
    </source>
</evidence>
<gene>
    <name evidence="8" type="ORF">BO225_00815</name>
</gene>
<dbReference type="GO" id="GO:0003700">
    <property type="term" value="F:DNA-binding transcription factor activity"/>
    <property type="evidence" value="ECO:0007669"/>
    <property type="project" value="InterPro"/>
</dbReference>